<keyword evidence="1" id="KW-0732">Signal</keyword>
<feature type="chain" id="PRO_5021211060" evidence="1">
    <location>
        <begin position="29"/>
        <end position="257"/>
    </location>
</feature>
<dbReference type="InterPro" id="IPR011250">
    <property type="entry name" value="OMP/PagP_B-barrel"/>
</dbReference>
<protein>
    <submittedName>
        <fullName evidence="3">Porin family protein</fullName>
    </submittedName>
</protein>
<dbReference type="InterPro" id="IPR045743">
    <property type="entry name" value="DUF6089"/>
</dbReference>
<dbReference type="AlphaFoldDB" id="A0A4Z0MFL9"/>
<dbReference type="Pfam" id="PF19573">
    <property type="entry name" value="DUF6089"/>
    <property type="match status" value="1"/>
</dbReference>
<keyword evidence="4" id="KW-1185">Reference proteome</keyword>
<dbReference type="Proteomes" id="UP000298284">
    <property type="component" value="Unassembled WGS sequence"/>
</dbReference>
<feature type="signal peptide" evidence="1">
    <location>
        <begin position="1"/>
        <end position="28"/>
    </location>
</feature>
<evidence type="ECO:0000313" key="3">
    <source>
        <dbReference type="EMBL" id="TGD78314.1"/>
    </source>
</evidence>
<organism evidence="3 4">
    <name type="scientific">Hymenobacter wooponensis</name>
    <dbReference type="NCBI Taxonomy" id="1525360"/>
    <lineage>
        <taxon>Bacteria</taxon>
        <taxon>Pseudomonadati</taxon>
        <taxon>Bacteroidota</taxon>
        <taxon>Cytophagia</taxon>
        <taxon>Cytophagales</taxon>
        <taxon>Hymenobacteraceae</taxon>
        <taxon>Hymenobacter</taxon>
    </lineage>
</organism>
<sequence length="257" mass="28325">MTQSTPIKALLVCLAQAGSVFFVHSAVAQNTSEVGIGLGGLSYKGELSPRYQFRNNRPAFTAFYRKDISAPVTLRGAITGGLLRAADETVKGVNNDTAPLAAYRNANLKGSLWEVSGALEYNFFDFHNRKDKVHFTPYVFVGIAGFYAHTRVIGRGIANSEYNSLVGVAIPAGLGFKYALSQHWNLGLEAGARKTFTDNIDRYNGKDLPTASSDVRVLGNPNDKDWYFYNGLSISYTFYKIRCPEGTLDIQKNKKNR</sequence>
<gene>
    <name evidence="3" type="ORF">EU557_19590</name>
</gene>
<evidence type="ECO:0000313" key="4">
    <source>
        <dbReference type="Proteomes" id="UP000298284"/>
    </source>
</evidence>
<dbReference type="Gene3D" id="2.40.160.20">
    <property type="match status" value="1"/>
</dbReference>
<feature type="domain" description="DUF6089" evidence="2">
    <location>
        <begin position="22"/>
        <end position="243"/>
    </location>
</feature>
<reference evidence="3 4" key="1">
    <citation type="submission" date="2019-04" db="EMBL/GenBank/DDBJ databases">
        <authorList>
            <person name="Feng G."/>
            <person name="Zhang J."/>
            <person name="Zhu H."/>
        </authorList>
    </citation>
    <scope>NUCLEOTIDE SEQUENCE [LARGE SCALE GENOMIC DNA]</scope>
    <source>
        <strain evidence="3 4">JCM 19491</strain>
    </source>
</reference>
<dbReference type="RefSeq" id="WP_135532176.1">
    <property type="nucleotide sequence ID" value="NZ_SRKZ01000006.1"/>
</dbReference>
<dbReference type="OrthoDB" id="654178at2"/>
<proteinExistence type="predicted"/>
<name>A0A4Z0MFL9_9BACT</name>
<evidence type="ECO:0000256" key="1">
    <source>
        <dbReference type="SAM" id="SignalP"/>
    </source>
</evidence>
<evidence type="ECO:0000259" key="2">
    <source>
        <dbReference type="Pfam" id="PF19573"/>
    </source>
</evidence>
<comment type="caution">
    <text evidence="3">The sequence shown here is derived from an EMBL/GenBank/DDBJ whole genome shotgun (WGS) entry which is preliminary data.</text>
</comment>
<dbReference type="EMBL" id="SRKZ01000006">
    <property type="protein sequence ID" value="TGD78314.1"/>
    <property type="molecule type" value="Genomic_DNA"/>
</dbReference>
<accession>A0A4Z0MFL9</accession>
<dbReference type="SUPFAM" id="SSF56925">
    <property type="entry name" value="OMPA-like"/>
    <property type="match status" value="1"/>
</dbReference>